<keyword evidence="6" id="KW-0732">Signal</keyword>
<accession>A0A9W6YT93</accession>
<proteinExistence type="predicted"/>
<evidence type="ECO:0000259" key="7">
    <source>
        <dbReference type="SMART" id="SM00576"/>
    </source>
</evidence>
<evidence type="ECO:0000256" key="5">
    <source>
        <dbReference type="SAM" id="MobiDB-lite"/>
    </source>
</evidence>
<evidence type="ECO:0000313" key="8">
    <source>
        <dbReference type="EMBL" id="GMG20572.1"/>
    </source>
</evidence>
<name>A0A9W6YT93_AMBMO</name>
<reference evidence="8" key="1">
    <citation type="submission" date="2023-04" db="EMBL/GenBank/DDBJ databases">
        <title>Ambrosiozyma monospora NBRC 1965.</title>
        <authorList>
            <person name="Ichikawa N."/>
            <person name="Sato H."/>
            <person name="Tonouchi N."/>
        </authorList>
    </citation>
    <scope>NUCLEOTIDE SEQUENCE</scope>
    <source>
        <strain evidence="8">NBRC 1965</strain>
    </source>
</reference>
<feature type="compositionally biased region" description="Polar residues" evidence="5">
    <location>
        <begin position="147"/>
        <end position="161"/>
    </location>
</feature>
<sequence>MSESSFYFHLLRLSIVQLLSAHGFDKTNNRVVDVLADLYIRHLQLVLQTTLKYTALRNETEPNIRDISHAFTELKIISPSKLLDTYDLDKLTLKGIENFENWFQGDMNNRYREVSRPTLEYIKERLEAKKSKDVNNKMSTLTAALSHQTQQAQMMNPTLPYQPSPAASVHASSTNLFQLHQSHLQQQQQPLSQSLMLTQSQSQPQQGVSGSNITPDLNEKKKEEDLTVDDYWIEYLIRQQLNEKPEFKFKGTVLIDYVPEDKLPQKKLKPCHDFLVVGPTPEKLMDYMPYVKPEDEDSSSDEEFDYENSVSPNSGNNDPFGSGSGNGNGNLLGTRSSLGGQSDFGYRQDDLMDNFDYYEHQDLDLYGDAANDNNLNLYG</sequence>
<evidence type="ECO:0000256" key="1">
    <source>
        <dbReference type="ARBA" id="ARBA00004123"/>
    </source>
</evidence>
<evidence type="ECO:0000256" key="2">
    <source>
        <dbReference type="ARBA" id="ARBA00023015"/>
    </source>
</evidence>
<dbReference type="SMART" id="SM00576">
    <property type="entry name" value="BTP"/>
    <property type="match status" value="1"/>
</dbReference>
<dbReference type="Gene3D" id="1.10.20.10">
    <property type="entry name" value="Histone, subunit A"/>
    <property type="match status" value="1"/>
</dbReference>
<gene>
    <name evidence="8" type="ORF">Amon01_000133100</name>
</gene>
<feature type="region of interest" description="Disordered" evidence="5">
    <location>
        <begin position="291"/>
        <end position="336"/>
    </location>
</feature>
<feature type="region of interest" description="Disordered" evidence="5">
    <location>
        <begin position="181"/>
        <end position="221"/>
    </location>
</feature>
<dbReference type="AlphaFoldDB" id="A0A9W6YT93"/>
<keyword evidence="2" id="KW-0805">Transcription regulation</keyword>
<dbReference type="GO" id="GO:0005634">
    <property type="term" value="C:nucleus"/>
    <property type="evidence" value="ECO:0007669"/>
    <property type="project" value="UniProtKB-SubCell"/>
</dbReference>
<dbReference type="GO" id="GO:0046982">
    <property type="term" value="F:protein heterodimerization activity"/>
    <property type="evidence" value="ECO:0007669"/>
    <property type="project" value="InterPro"/>
</dbReference>
<evidence type="ECO:0000256" key="6">
    <source>
        <dbReference type="SAM" id="SignalP"/>
    </source>
</evidence>
<keyword evidence="3" id="KW-0804">Transcription</keyword>
<feature type="region of interest" description="Disordered" evidence="5">
    <location>
        <begin position="147"/>
        <end position="167"/>
    </location>
</feature>
<dbReference type="Proteomes" id="UP001165063">
    <property type="component" value="Unassembled WGS sequence"/>
</dbReference>
<feature type="compositionally biased region" description="Acidic residues" evidence="5">
    <location>
        <begin position="294"/>
        <end position="306"/>
    </location>
</feature>
<feature type="signal peptide" evidence="6">
    <location>
        <begin position="1"/>
        <end position="21"/>
    </location>
</feature>
<dbReference type="EMBL" id="BSXU01000404">
    <property type="protein sequence ID" value="GMG20572.1"/>
    <property type="molecule type" value="Genomic_DNA"/>
</dbReference>
<feature type="compositionally biased region" description="Low complexity" evidence="5">
    <location>
        <begin position="307"/>
        <end position="321"/>
    </location>
</feature>
<dbReference type="InterPro" id="IPR009072">
    <property type="entry name" value="Histone-fold"/>
</dbReference>
<protein>
    <submittedName>
        <fullName evidence="8">Unnamed protein product</fullName>
    </submittedName>
</protein>
<dbReference type="OrthoDB" id="5402929at2759"/>
<dbReference type="CDD" id="cd00076">
    <property type="entry name" value="HFD_SF"/>
    <property type="match status" value="1"/>
</dbReference>
<keyword evidence="9" id="KW-1185">Reference proteome</keyword>
<comment type="subcellular location">
    <subcellularLocation>
        <location evidence="1">Nucleus</location>
    </subcellularLocation>
</comment>
<feature type="compositionally biased region" description="Low complexity" evidence="5">
    <location>
        <begin position="181"/>
        <end position="206"/>
    </location>
</feature>
<evidence type="ECO:0000256" key="3">
    <source>
        <dbReference type="ARBA" id="ARBA00023163"/>
    </source>
</evidence>
<evidence type="ECO:0000256" key="4">
    <source>
        <dbReference type="ARBA" id="ARBA00023242"/>
    </source>
</evidence>
<feature type="domain" description="Bromodomain associated" evidence="7">
    <location>
        <begin position="4"/>
        <end position="80"/>
    </location>
</feature>
<dbReference type="InterPro" id="IPR006565">
    <property type="entry name" value="BTP"/>
</dbReference>
<comment type="caution">
    <text evidence="8">The sequence shown here is derived from an EMBL/GenBank/DDBJ whole genome shotgun (WGS) entry which is preliminary data.</text>
</comment>
<organism evidence="8 9">
    <name type="scientific">Ambrosiozyma monospora</name>
    <name type="common">Yeast</name>
    <name type="synonym">Endomycopsis monosporus</name>
    <dbReference type="NCBI Taxonomy" id="43982"/>
    <lineage>
        <taxon>Eukaryota</taxon>
        <taxon>Fungi</taxon>
        <taxon>Dikarya</taxon>
        <taxon>Ascomycota</taxon>
        <taxon>Saccharomycotina</taxon>
        <taxon>Pichiomycetes</taxon>
        <taxon>Pichiales</taxon>
        <taxon>Pichiaceae</taxon>
        <taxon>Ambrosiozyma</taxon>
    </lineage>
</organism>
<feature type="chain" id="PRO_5040891143" evidence="6">
    <location>
        <begin position="22"/>
        <end position="379"/>
    </location>
</feature>
<evidence type="ECO:0000313" key="9">
    <source>
        <dbReference type="Proteomes" id="UP001165063"/>
    </source>
</evidence>
<keyword evidence="4" id="KW-0539">Nucleus</keyword>
<dbReference type="Pfam" id="PF07524">
    <property type="entry name" value="Bromo_TP"/>
    <property type="match status" value="1"/>
</dbReference>